<evidence type="ECO:0000256" key="2">
    <source>
        <dbReference type="ARBA" id="ARBA00022679"/>
    </source>
</evidence>
<organism evidence="3">
    <name type="scientific">freshwater metagenome</name>
    <dbReference type="NCBI Taxonomy" id="449393"/>
    <lineage>
        <taxon>unclassified sequences</taxon>
        <taxon>metagenomes</taxon>
        <taxon>ecological metagenomes</taxon>
    </lineage>
</organism>
<dbReference type="GO" id="GO:0008834">
    <property type="term" value="F:ditrans,polycis-undecaprenyl-diphosphate synthase [(2E,6E)-farnesyl-diphosphate specific] activity"/>
    <property type="evidence" value="ECO:0007669"/>
    <property type="project" value="TreeGrafter"/>
</dbReference>
<dbReference type="Gene3D" id="3.40.1180.10">
    <property type="entry name" value="Decaprenyl diphosphate synthase-like"/>
    <property type="match status" value="1"/>
</dbReference>
<dbReference type="Pfam" id="PF01255">
    <property type="entry name" value="Prenyltransf"/>
    <property type="match status" value="1"/>
</dbReference>
<dbReference type="EMBL" id="CAFBOX010000010">
    <property type="protein sequence ID" value="CAB4989992.1"/>
    <property type="molecule type" value="Genomic_DNA"/>
</dbReference>
<name>A0A6J7NGS9_9ZZZZ</name>
<reference evidence="3" key="1">
    <citation type="submission" date="2020-05" db="EMBL/GenBank/DDBJ databases">
        <authorList>
            <person name="Chiriac C."/>
            <person name="Salcher M."/>
            <person name="Ghai R."/>
            <person name="Kavagutti S V."/>
        </authorList>
    </citation>
    <scope>NUCLEOTIDE SEQUENCE</scope>
</reference>
<dbReference type="CDD" id="cd00475">
    <property type="entry name" value="Cis_IPPS"/>
    <property type="match status" value="1"/>
</dbReference>
<dbReference type="InterPro" id="IPR018520">
    <property type="entry name" value="UPP_synth-like_CS"/>
</dbReference>
<dbReference type="PANTHER" id="PTHR10291:SF0">
    <property type="entry name" value="DEHYDRODOLICHYL DIPHOSPHATE SYNTHASE 2"/>
    <property type="match status" value="1"/>
</dbReference>
<dbReference type="GO" id="GO:0000287">
    <property type="term" value="F:magnesium ion binding"/>
    <property type="evidence" value="ECO:0007669"/>
    <property type="project" value="TreeGrafter"/>
</dbReference>
<sequence length="161" mass="18903">MGFNRDVLRRRRDEMNEMGVRIRWVGRPKRLWGSVINELEEAEELTKKNKVLTLNMCVNYGGRSEIVDAAAELARDVKRGKVKADSITEKTFQKYLDSPTMSDVDLFLRTSGEQRSSNFLPWQSVYAEFVFMDVLWPDVTRKTLWKAIEEYSQRDRRFGKA</sequence>
<accession>A0A6J7NGS9</accession>
<dbReference type="InterPro" id="IPR036424">
    <property type="entry name" value="UPP_synth-like_sf"/>
</dbReference>
<dbReference type="GO" id="GO:0030145">
    <property type="term" value="F:manganese ion binding"/>
    <property type="evidence" value="ECO:0007669"/>
    <property type="project" value="TreeGrafter"/>
</dbReference>
<dbReference type="GO" id="GO:0033850">
    <property type="term" value="F:Z-farnesyl diphosphate synthase activity"/>
    <property type="evidence" value="ECO:0007669"/>
    <property type="project" value="TreeGrafter"/>
</dbReference>
<dbReference type="SUPFAM" id="SSF64005">
    <property type="entry name" value="Undecaprenyl diphosphate synthase"/>
    <property type="match status" value="1"/>
</dbReference>
<dbReference type="GO" id="GO:0005886">
    <property type="term" value="C:plasma membrane"/>
    <property type="evidence" value="ECO:0007669"/>
    <property type="project" value="TreeGrafter"/>
</dbReference>
<evidence type="ECO:0000256" key="1">
    <source>
        <dbReference type="ARBA" id="ARBA00001946"/>
    </source>
</evidence>
<protein>
    <submittedName>
        <fullName evidence="3">Unannotated protein</fullName>
    </submittedName>
</protein>
<dbReference type="NCBIfam" id="TIGR00055">
    <property type="entry name" value="uppS"/>
    <property type="match status" value="1"/>
</dbReference>
<dbReference type="PROSITE" id="PS01066">
    <property type="entry name" value="UPP_SYNTHASE"/>
    <property type="match status" value="1"/>
</dbReference>
<comment type="cofactor">
    <cofactor evidence="1">
        <name>Mg(2+)</name>
        <dbReference type="ChEBI" id="CHEBI:18420"/>
    </cofactor>
</comment>
<dbReference type="GO" id="GO:0016094">
    <property type="term" value="P:polyprenol biosynthetic process"/>
    <property type="evidence" value="ECO:0007669"/>
    <property type="project" value="TreeGrafter"/>
</dbReference>
<evidence type="ECO:0000313" key="3">
    <source>
        <dbReference type="EMBL" id="CAB4989992.1"/>
    </source>
</evidence>
<keyword evidence="2" id="KW-0808">Transferase</keyword>
<proteinExistence type="predicted"/>
<gene>
    <name evidence="3" type="ORF">UFOPK4035_00134</name>
</gene>
<dbReference type="GO" id="GO:0005829">
    <property type="term" value="C:cytosol"/>
    <property type="evidence" value="ECO:0007669"/>
    <property type="project" value="TreeGrafter"/>
</dbReference>
<dbReference type="PANTHER" id="PTHR10291">
    <property type="entry name" value="DEHYDRODOLICHYL DIPHOSPHATE SYNTHASE FAMILY MEMBER"/>
    <property type="match status" value="1"/>
</dbReference>
<dbReference type="AlphaFoldDB" id="A0A6J7NGS9"/>
<dbReference type="InterPro" id="IPR001441">
    <property type="entry name" value="UPP_synth-like"/>
</dbReference>